<evidence type="ECO:0000313" key="2">
    <source>
        <dbReference type="EMBL" id="CDY38656.1"/>
    </source>
</evidence>
<dbReference type="SUPFAM" id="SSF53098">
    <property type="entry name" value="Ribonuclease H-like"/>
    <property type="match status" value="1"/>
</dbReference>
<dbReference type="EMBL" id="LK032429">
    <property type="protein sequence ID" value="CDY38656.1"/>
    <property type="molecule type" value="Genomic_DNA"/>
</dbReference>
<keyword evidence="3" id="KW-1185">Reference proteome</keyword>
<protein>
    <submittedName>
        <fullName evidence="2">BnaC02g23230D protein</fullName>
    </submittedName>
</protein>
<dbReference type="Gramene" id="CDY38656">
    <property type="protein sequence ID" value="CDY38656"/>
    <property type="gene ID" value="GSBRNA2T00066369001"/>
</dbReference>
<dbReference type="PANTHER" id="PTHR23272:SF166">
    <property type="entry name" value="ZINC FINGER BED DOMAIN-CONTAINING PROTEIN RICESLEEPER 2-LIKE ISOFORM X1"/>
    <property type="match status" value="1"/>
</dbReference>
<name>A0A078HM30_BRANA</name>
<reference evidence="2 3" key="1">
    <citation type="journal article" date="2014" name="Science">
        <title>Plant genetics. Early allopolyploid evolution in the post-Neolithic Brassica napus oilseed genome.</title>
        <authorList>
            <person name="Chalhoub B."/>
            <person name="Denoeud F."/>
            <person name="Liu S."/>
            <person name="Parkin I.A."/>
            <person name="Tang H."/>
            <person name="Wang X."/>
            <person name="Chiquet J."/>
            <person name="Belcram H."/>
            <person name="Tong C."/>
            <person name="Samans B."/>
            <person name="Correa M."/>
            <person name="Da Silva C."/>
            <person name="Just J."/>
            <person name="Falentin C."/>
            <person name="Koh C.S."/>
            <person name="Le Clainche I."/>
            <person name="Bernard M."/>
            <person name="Bento P."/>
            <person name="Noel B."/>
            <person name="Labadie K."/>
            <person name="Alberti A."/>
            <person name="Charles M."/>
            <person name="Arnaud D."/>
            <person name="Guo H."/>
            <person name="Daviaud C."/>
            <person name="Alamery S."/>
            <person name="Jabbari K."/>
            <person name="Zhao M."/>
            <person name="Edger P.P."/>
            <person name="Chelaifa H."/>
            <person name="Tack D."/>
            <person name="Lassalle G."/>
            <person name="Mestiri I."/>
            <person name="Schnel N."/>
            <person name="Le Paslier M.C."/>
            <person name="Fan G."/>
            <person name="Renault V."/>
            <person name="Bayer P.E."/>
            <person name="Golicz A.A."/>
            <person name="Manoli S."/>
            <person name="Lee T.H."/>
            <person name="Thi V.H."/>
            <person name="Chalabi S."/>
            <person name="Hu Q."/>
            <person name="Fan C."/>
            <person name="Tollenaere R."/>
            <person name="Lu Y."/>
            <person name="Battail C."/>
            <person name="Shen J."/>
            <person name="Sidebottom C.H."/>
            <person name="Wang X."/>
            <person name="Canaguier A."/>
            <person name="Chauveau A."/>
            <person name="Berard A."/>
            <person name="Deniot G."/>
            <person name="Guan M."/>
            <person name="Liu Z."/>
            <person name="Sun F."/>
            <person name="Lim Y.P."/>
            <person name="Lyons E."/>
            <person name="Town C.D."/>
            <person name="Bancroft I."/>
            <person name="Wang X."/>
            <person name="Meng J."/>
            <person name="Ma J."/>
            <person name="Pires J.C."/>
            <person name="King G.J."/>
            <person name="Brunel D."/>
            <person name="Delourme R."/>
            <person name="Renard M."/>
            <person name="Aury J.M."/>
            <person name="Adams K.L."/>
            <person name="Batley J."/>
            <person name="Snowdon R.J."/>
            <person name="Tost J."/>
            <person name="Edwards D."/>
            <person name="Zhou Y."/>
            <person name="Hua W."/>
            <person name="Sharpe A.G."/>
            <person name="Paterson A.H."/>
            <person name="Guan C."/>
            <person name="Wincker P."/>
        </authorList>
    </citation>
    <scope>NUCLEOTIDE SEQUENCE [LARGE SCALE GENOMIC DNA]</scope>
    <source>
        <strain evidence="3">cv. Darmor-bzh</strain>
    </source>
</reference>
<dbReference type="GO" id="GO:0046983">
    <property type="term" value="F:protein dimerization activity"/>
    <property type="evidence" value="ECO:0007669"/>
    <property type="project" value="InterPro"/>
</dbReference>
<dbReference type="PANTHER" id="PTHR23272">
    <property type="entry name" value="BED FINGER-RELATED"/>
    <property type="match status" value="1"/>
</dbReference>
<dbReference type="STRING" id="3708.A0A078HM30"/>
<dbReference type="AlphaFoldDB" id="A0A078HM30"/>
<sequence length="123" mass="14077">MFYFFTKTSVAASGKTALQAYLDEPALDMDSFESLDILNWWKDNTHRFGDLPAMACDLLSIPITTVASESSFSIGSRVLNKYRSRLLPKNVRALICSRNWLKGFEAYEHEDEIVGEEETLPWF</sequence>
<dbReference type="Proteomes" id="UP000028999">
    <property type="component" value="Unassembled WGS sequence"/>
</dbReference>
<organism evidence="2 3">
    <name type="scientific">Brassica napus</name>
    <name type="common">Rape</name>
    <dbReference type="NCBI Taxonomy" id="3708"/>
    <lineage>
        <taxon>Eukaryota</taxon>
        <taxon>Viridiplantae</taxon>
        <taxon>Streptophyta</taxon>
        <taxon>Embryophyta</taxon>
        <taxon>Tracheophyta</taxon>
        <taxon>Spermatophyta</taxon>
        <taxon>Magnoliopsida</taxon>
        <taxon>eudicotyledons</taxon>
        <taxon>Gunneridae</taxon>
        <taxon>Pentapetalae</taxon>
        <taxon>rosids</taxon>
        <taxon>malvids</taxon>
        <taxon>Brassicales</taxon>
        <taxon>Brassicaceae</taxon>
        <taxon>Brassiceae</taxon>
        <taxon>Brassica</taxon>
    </lineage>
</organism>
<feature type="domain" description="HAT C-terminal dimerisation" evidence="1">
    <location>
        <begin position="18"/>
        <end position="101"/>
    </location>
</feature>
<dbReference type="InterPro" id="IPR012337">
    <property type="entry name" value="RNaseH-like_sf"/>
</dbReference>
<dbReference type="OMA" id="EAYEHED"/>
<dbReference type="InterPro" id="IPR008906">
    <property type="entry name" value="HATC_C_dom"/>
</dbReference>
<gene>
    <name evidence="2" type="primary">BnaC02g23230D</name>
    <name evidence="2" type="ORF">GSBRNA2T00066369001</name>
</gene>
<dbReference type="PaxDb" id="3708-A0A078HM30"/>
<dbReference type="Pfam" id="PF05699">
    <property type="entry name" value="Dimer_Tnp_hAT"/>
    <property type="match status" value="1"/>
</dbReference>
<evidence type="ECO:0000313" key="3">
    <source>
        <dbReference type="Proteomes" id="UP000028999"/>
    </source>
</evidence>
<accession>A0A078HM30</accession>
<proteinExistence type="predicted"/>
<evidence type="ECO:0000259" key="1">
    <source>
        <dbReference type="Pfam" id="PF05699"/>
    </source>
</evidence>